<feature type="region of interest" description="Disordered" evidence="1">
    <location>
        <begin position="707"/>
        <end position="767"/>
    </location>
</feature>
<evidence type="ECO:0000313" key="3">
    <source>
        <dbReference type="Proteomes" id="UP000267029"/>
    </source>
</evidence>
<proteinExistence type="predicted"/>
<keyword evidence="3" id="KW-1185">Reference proteome</keyword>
<evidence type="ECO:0000256" key="1">
    <source>
        <dbReference type="SAM" id="MobiDB-lite"/>
    </source>
</evidence>
<sequence length="1285" mass="140711">MSVIDSNRPPSTSGRMRRIFSSSHSHIGRPKHTSPSPNAPSTIPGLGRELSISEIGQVAGKLGRYLRIFCERVCPSAKFKTVFIEQDDLVRQCVDKVVLQLFSEDSNVRGGCALFEVIGRLPAHSRAINDTGGVIDPGEVFTELHARPLPPFDKILNVFALMTPAPGLCRRLELRKQPRASSVSPGTPEKLDVPLIPTQAPTPPRTLNIPISGRPSPRMPPTPTTAPSSPHLLLVKGSRPEKDALVHNFSTIRRRGSEEVTMGTAEYDDIRLYLPPDVRISHENIIVNGNGHADVTSPIRFLSKTFHGGKTKAIWICVSSGYNAIQPESPLTVVLNWETLTDASSLPINRCLEPGDVIRVESTVLSYVFIFKDSETVPEHKLTLGFLTLPQLPLIGGKPPIGQNGSRSAARTARIDALVRKTSSCSSQSNSSTSAFPVASSVEFVVGILFPRTQAKSGDNNWGETGGVLPDVGVAAGCFAHLIRSIAKRGMELDGAAYAARANEDQVLREVNNSLTRELEKLQKLASQHLIPAIWKAAFCYYLAHYLSPGWLKNAPTTQPPIRIIERRRSRLGSNDRSSTYSNSEVFNSPSQTPSQAHDVGKAFTGDLEQLPVLSALREKVSAESECVMDRAVQLSLNATSKEVIKLCRLIGDPDTSSETTSQIQDAQASLFDVLDWTGDAISQALTTRGPHTEVLTVPSVTIHLSKAEPYTSPDDVDSVNGSTGHERKRNNSSVIDSEEGETTSRTGASSSNDYTHSPQGDDYDTGIGSCTTSGSTITAHHHIESVFFCRYLVGLSKLIIEEFVNNRNLTVDCDTGSHLVNLVRALRAWMRNAGVQNYKDALQLLHDFAHTMSTPRSDLVSMSWRQLRLAHPNLPSSLLYFTLYNYEDGKARYEAPAWRVTDSDAPKGNALVTVNEYVKRWQDTERLYTTRRPQKNEPAYRPPDLATLFSTVRSKIAVESFDSILAERRDTFRWSVLLKHFPPAALEPQENNADVNCATLTNSGQLRSQVSDMMRRTDERGSDSSEFRDSADFNADTGPIKWSPSACPTVPALPKPTVSNAEPVRSVLAGRPYAYRRSTVSELGGTNRAGLQKIVPVAGGGFRSRAGPNELGVSSPQLPDWSSGAMSVSRAFKKRGPSSVVGGFLSASSINVSRSAEFRTTTNDVQKIRKDWSEFKKNLSRPTTPSTIEPDARSLAETLNGSLLVNAPAMMTQSDYNFATLPSRLRGESALSINGWNTHRSQQSLLSVDLEKPALINVQLEKVANESYGLKIVEGHVRFNSFEF</sequence>
<feature type="region of interest" description="Disordered" evidence="1">
    <location>
        <begin position="567"/>
        <end position="598"/>
    </location>
</feature>
<evidence type="ECO:0008006" key="4">
    <source>
        <dbReference type="Google" id="ProtNLM"/>
    </source>
</evidence>
<feature type="compositionally biased region" description="Polar residues" evidence="1">
    <location>
        <begin position="744"/>
        <end position="759"/>
    </location>
</feature>
<feature type="compositionally biased region" description="Polar residues" evidence="1">
    <location>
        <begin position="572"/>
        <end position="596"/>
    </location>
</feature>
<dbReference type="OrthoDB" id="10033291at2759"/>
<feature type="compositionally biased region" description="Basic and acidic residues" evidence="1">
    <location>
        <begin position="1019"/>
        <end position="1032"/>
    </location>
</feature>
<protein>
    <recommendedName>
        <fullName evidence="4">Ras-associating domain-containing protein</fullName>
    </recommendedName>
</protein>
<organism evidence="2 3">
    <name type="scientific">Mesocestoides corti</name>
    <name type="common">Flatworm</name>
    <dbReference type="NCBI Taxonomy" id="53468"/>
    <lineage>
        <taxon>Eukaryota</taxon>
        <taxon>Metazoa</taxon>
        <taxon>Spiralia</taxon>
        <taxon>Lophotrochozoa</taxon>
        <taxon>Platyhelminthes</taxon>
        <taxon>Cestoda</taxon>
        <taxon>Eucestoda</taxon>
        <taxon>Cyclophyllidea</taxon>
        <taxon>Mesocestoididae</taxon>
        <taxon>Mesocestoides</taxon>
    </lineage>
</organism>
<dbReference type="Gene3D" id="3.10.20.90">
    <property type="entry name" value="Phosphatidylinositol 3-kinase Catalytic Subunit, Chain A, domain 1"/>
    <property type="match status" value="1"/>
</dbReference>
<reference evidence="2 3" key="1">
    <citation type="submission" date="2018-10" db="EMBL/GenBank/DDBJ databases">
        <authorList>
            <consortium name="Pathogen Informatics"/>
        </authorList>
    </citation>
    <scope>NUCLEOTIDE SEQUENCE [LARGE SCALE GENOMIC DNA]</scope>
</reference>
<dbReference type="Proteomes" id="UP000267029">
    <property type="component" value="Unassembled WGS sequence"/>
</dbReference>
<evidence type="ECO:0000313" key="2">
    <source>
        <dbReference type="EMBL" id="VDD76814.1"/>
    </source>
</evidence>
<feature type="region of interest" description="Disordered" evidence="1">
    <location>
        <begin position="24"/>
        <end position="45"/>
    </location>
</feature>
<dbReference type="EMBL" id="UXSR01000517">
    <property type="protein sequence ID" value="VDD76814.1"/>
    <property type="molecule type" value="Genomic_DNA"/>
</dbReference>
<feature type="region of interest" description="Disordered" evidence="1">
    <location>
        <begin position="1019"/>
        <end position="1041"/>
    </location>
</feature>
<accession>A0A0R3U7L0</accession>
<gene>
    <name evidence="2" type="ORF">MCOS_LOCUS2817</name>
</gene>
<feature type="region of interest" description="Disordered" evidence="1">
    <location>
        <begin position="178"/>
        <end position="229"/>
    </location>
</feature>
<name>A0A0R3U7L0_MESCO</name>
<dbReference type="STRING" id="53468.A0A0R3U7L0"/>